<geneLocation type="plasmid" evidence="2 3">
    <name>unnamed</name>
</geneLocation>
<evidence type="ECO:0008006" key="4">
    <source>
        <dbReference type="Google" id="ProtNLM"/>
    </source>
</evidence>
<keyword evidence="1" id="KW-1133">Transmembrane helix</keyword>
<dbReference type="Proteomes" id="UP001058650">
    <property type="component" value="Plasmid unnamed"/>
</dbReference>
<keyword evidence="1" id="KW-0472">Membrane</keyword>
<name>A0ABY5U6R2_LACSH</name>
<evidence type="ECO:0000313" key="2">
    <source>
        <dbReference type="EMBL" id="UWE05316.1"/>
    </source>
</evidence>
<evidence type="ECO:0000313" key="3">
    <source>
        <dbReference type="Proteomes" id="UP001058650"/>
    </source>
</evidence>
<dbReference type="EMBL" id="CP103867">
    <property type="protein sequence ID" value="UWE05316.1"/>
    <property type="molecule type" value="Genomic_DNA"/>
</dbReference>
<evidence type="ECO:0000256" key="1">
    <source>
        <dbReference type="SAM" id="Phobius"/>
    </source>
</evidence>
<reference evidence="2" key="1">
    <citation type="submission" date="2022-08" db="EMBL/GenBank/DDBJ databases">
        <title>The complete genome sequence of the thermophilic bacterium Laceyella sacchari FBKL4.010 reveals the basis for tetramethylpyrazine biosynthesis in Moutai-flavor Daqu.</title>
        <authorList>
            <person name="Li D."/>
            <person name="Huang W."/>
            <person name="Wang C."/>
            <person name="Qiu S."/>
        </authorList>
    </citation>
    <scope>NUCLEOTIDE SEQUENCE</scope>
    <source>
        <strain evidence="2">FBKL4.014</strain>
        <plasmid evidence="2">unnamed</plasmid>
    </source>
</reference>
<keyword evidence="3" id="KW-1185">Reference proteome</keyword>
<protein>
    <recommendedName>
        <fullName evidence="4">Holin</fullName>
    </recommendedName>
</protein>
<feature type="transmembrane region" description="Helical" evidence="1">
    <location>
        <begin position="12"/>
        <end position="32"/>
    </location>
</feature>
<proteinExistence type="predicted"/>
<dbReference type="RefSeq" id="WP_259436810.1">
    <property type="nucleotide sequence ID" value="NZ_CP103867.1"/>
</dbReference>
<accession>A0ABY5U6R2</accession>
<keyword evidence="2" id="KW-0614">Plasmid</keyword>
<feature type="transmembrane region" description="Helical" evidence="1">
    <location>
        <begin position="44"/>
        <end position="62"/>
    </location>
</feature>
<sequence>MKNIVENLKNPLVWVYLLSFIKVTLGAVGVDIAPEQWAQYEDVLNALCGLLVALGIFAFNPYQRQRGEKKE</sequence>
<organism evidence="2 3">
    <name type="scientific">Laceyella sacchari</name>
    <name type="common">Thermoactinomyces thalpophilus</name>
    <dbReference type="NCBI Taxonomy" id="37482"/>
    <lineage>
        <taxon>Bacteria</taxon>
        <taxon>Bacillati</taxon>
        <taxon>Bacillota</taxon>
        <taxon>Bacilli</taxon>
        <taxon>Bacillales</taxon>
        <taxon>Thermoactinomycetaceae</taxon>
        <taxon>Laceyella</taxon>
    </lineage>
</organism>
<keyword evidence="1" id="KW-0812">Transmembrane</keyword>
<gene>
    <name evidence="2" type="ORF">NYR52_16490</name>
</gene>